<comment type="similarity">
    <text evidence="5">Belongs to the creatininase superfamily.</text>
</comment>
<evidence type="ECO:0000256" key="2">
    <source>
        <dbReference type="ARBA" id="ARBA00022723"/>
    </source>
</evidence>
<comment type="caution">
    <text evidence="6">The sequence shown here is derived from an EMBL/GenBank/DDBJ whole genome shotgun (WGS) entry which is preliminary data.</text>
</comment>
<dbReference type="OrthoDB" id="9801445at2"/>
<evidence type="ECO:0000313" key="7">
    <source>
        <dbReference type="Proteomes" id="UP000254925"/>
    </source>
</evidence>
<keyword evidence="7" id="KW-1185">Reference proteome</keyword>
<evidence type="ECO:0000256" key="3">
    <source>
        <dbReference type="ARBA" id="ARBA00022801"/>
    </source>
</evidence>
<keyword evidence="2" id="KW-0479">Metal-binding</keyword>
<name>A0A370HVV2_9HYPH</name>
<dbReference type="PANTHER" id="PTHR35005">
    <property type="entry name" value="3-DEHYDRO-SCYLLO-INOSOSE HYDROLASE"/>
    <property type="match status" value="1"/>
</dbReference>
<keyword evidence="3 6" id="KW-0378">Hydrolase</keyword>
<dbReference type="SUPFAM" id="SSF102215">
    <property type="entry name" value="Creatininase"/>
    <property type="match status" value="1"/>
</dbReference>
<accession>A0A370HVV2</accession>
<dbReference type="GO" id="GO:0046872">
    <property type="term" value="F:metal ion binding"/>
    <property type="evidence" value="ECO:0007669"/>
    <property type="project" value="UniProtKB-KW"/>
</dbReference>
<dbReference type="InterPro" id="IPR003785">
    <property type="entry name" value="Creatininase/forma_Hydrolase"/>
</dbReference>
<dbReference type="GO" id="GO:0009231">
    <property type="term" value="P:riboflavin biosynthetic process"/>
    <property type="evidence" value="ECO:0007669"/>
    <property type="project" value="TreeGrafter"/>
</dbReference>
<evidence type="ECO:0000256" key="1">
    <source>
        <dbReference type="ARBA" id="ARBA00001947"/>
    </source>
</evidence>
<organism evidence="6 7">
    <name type="scientific">Microvirga subterranea</name>
    <dbReference type="NCBI Taxonomy" id="186651"/>
    <lineage>
        <taxon>Bacteria</taxon>
        <taxon>Pseudomonadati</taxon>
        <taxon>Pseudomonadota</taxon>
        <taxon>Alphaproteobacteria</taxon>
        <taxon>Hyphomicrobiales</taxon>
        <taxon>Methylobacteriaceae</taxon>
        <taxon>Microvirga</taxon>
    </lineage>
</organism>
<dbReference type="GO" id="GO:0016811">
    <property type="term" value="F:hydrolase activity, acting on carbon-nitrogen (but not peptide) bonds, in linear amides"/>
    <property type="evidence" value="ECO:0007669"/>
    <property type="project" value="TreeGrafter"/>
</dbReference>
<evidence type="ECO:0000313" key="6">
    <source>
        <dbReference type="EMBL" id="RDI62618.1"/>
    </source>
</evidence>
<dbReference type="InterPro" id="IPR024087">
    <property type="entry name" value="Creatininase-like_sf"/>
</dbReference>
<sequence>MRWEKLTSREIGALDRSIPVILNIAAIEQHGPHLPLDTDARIGGHFLAELDARHSDQVLILPPVVVCTSEHHMDFPGTLTVQHATLLAYVTDILNAVAAHGFRNIILFNSHGGNQAIGQVILESFGARHRDCRVAMLTWWRIATDALLKVQEGGFGSVGHACEFETSLMMLIDEGTVRRDLVPGPSHVMTHDWANNDLLRGGRGALFRTMKEISGGSGVVGDPSLASAEKGHAITRIVVDALAEIVSSMK</sequence>
<evidence type="ECO:0000256" key="4">
    <source>
        <dbReference type="ARBA" id="ARBA00022833"/>
    </source>
</evidence>
<proteinExistence type="inferred from homology"/>
<comment type="cofactor">
    <cofactor evidence="1">
        <name>Zn(2+)</name>
        <dbReference type="ChEBI" id="CHEBI:29105"/>
    </cofactor>
</comment>
<dbReference type="Gene3D" id="3.40.50.10310">
    <property type="entry name" value="Creatininase"/>
    <property type="match status" value="1"/>
</dbReference>
<reference evidence="6 7" key="1">
    <citation type="submission" date="2018-07" db="EMBL/GenBank/DDBJ databases">
        <title>Genomic Encyclopedia of Type Strains, Phase IV (KMG-IV): sequencing the most valuable type-strain genomes for metagenomic binning, comparative biology and taxonomic classification.</title>
        <authorList>
            <person name="Goeker M."/>
        </authorList>
    </citation>
    <scope>NUCLEOTIDE SEQUENCE [LARGE SCALE GENOMIC DNA]</scope>
    <source>
        <strain evidence="6 7">DSM 14364</strain>
    </source>
</reference>
<dbReference type="RefSeq" id="WP_114768711.1">
    <property type="nucleotide sequence ID" value="NZ_QQBB01000001.1"/>
</dbReference>
<dbReference type="EMBL" id="QQBB01000001">
    <property type="protein sequence ID" value="RDI62618.1"/>
    <property type="molecule type" value="Genomic_DNA"/>
</dbReference>
<dbReference type="AlphaFoldDB" id="A0A370HVV2"/>
<keyword evidence="4" id="KW-0862">Zinc</keyword>
<dbReference type="PANTHER" id="PTHR35005:SF1">
    <property type="entry name" value="2-AMINO-5-FORMYLAMINO-6-RIBOSYLAMINOPYRIMIDIN-4(3H)-ONE 5'-MONOPHOSPHATE DEFORMYLASE"/>
    <property type="match status" value="1"/>
</dbReference>
<dbReference type="Proteomes" id="UP000254925">
    <property type="component" value="Unassembled WGS sequence"/>
</dbReference>
<gene>
    <name evidence="6" type="ORF">DES45_101889</name>
</gene>
<dbReference type="Pfam" id="PF02633">
    <property type="entry name" value="Creatininase"/>
    <property type="match status" value="1"/>
</dbReference>
<evidence type="ECO:0000256" key="5">
    <source>
        <dbReference type="ARBA" id="ARBA00024029"/>
    </source>
</evidence>
<protein>
    <submittedName>
        <fullName evidence="6">Creatinine amidohydrolase</fullName>
    </submittedName>
</protein>